<proteinExistence type="predicted"/>
<dbReference type="PANTHER" id="PTHR43798">
    <property type="entry name" value="MONOACYLGLYCEROL LIPASE"/>
    <property type="match status" value="1"/>
</dbReference>
<gene>
    <name evidence="2" type="ORF">SAMN05444695_10524</name>
</gene>
<organism evidence="2 3">
    <name type="scientific">Rhodococcus triatomae</name>
    <dbReference type="NCBI Taxonomy" id="300028"/>
    <lineage>
        <taxon>Bacteria</taxon>
        <taxon>Bacillati</taxon>
        <taxon>Actinomycetota</taxon>
        <taxon>Actinomycetes</taxon>
        <taxon>Mycobacteriales</taxon>
        <taxon>Nocardiaceae</taxon>
        <taxon>Rhodococcus</taxon>
    </lineage>
</organism>
<dbReference type="EMBL" id="FNDN01000005">
    <property type="protein sequence ID" value="SDI08430.1"/>
    <property type="molecule type" value="Genomic_DNA"/>
</dbReference>
<dbReference type="GO" id="GO:0003824">
    <property type="term" value="F:catalytic activity"/>
    <property type="evidence" value="ECO:0007669"/>
    <property type="project" value="UniProtKB-ARBA"/>
</dbReference>
<dbReference type="Proteomes" id="UP000183263">
    <property type="component" value="Unassembled WGS sequence"/>
</dbReference>
<dbReference type="RefSeq" id="WP_246442322.1">
    <property type="nucleotide sequence ID" value="NZ_CP048813.1"/>
</dbReference>
<evidence type="ECO:0000259" key="1">
    <source>
        <dbReference type="Pfam" id="PF12697"/>
    </source>
</evidence>
<dbReference type="GO" id="GO:0016020">
    <property type="term" value="C:membrane"/>
    <property type="evidence" value="ECO:0007669"/>
    <property type="project" value="TreeGrafter"/>
</dbReference>
<dbReference type="InterPro" id="IPR000073">
    <property type="entry name" value="AB_hydrolase_1"/>
</dbReference>
<keyword evidence="3" id="KW-1185">Reference proteome</keyword>
<dbReference type="Gene3D" id="3.40.50.1820">
    <property type="entry name" value="alpha/beta hydrolase"/>
    <property type="match status" value="1"/>
</dbReference>
<dbReference type="AlphaFoldDB" id="A0A1G8HPI6"/>
<name>A0A1G8HPI6_9NOCA</name>
<dbReference type="Pfam" id="PF12697">
    <property type="entry name" value="Abhydrolase_6"/>
    <property type="match status" value="1"/>
</dbReference>
<sequence length="279" mass="29913">MKRPGELVAGAYVIDEGSGTPVVLCGGLGGNWFDWNVAAAALLRRGLRVVRIERPGYGLSPPPGHDPDLATEVDRMSRVLDALEITAPAVVVGHSLGAVYVEGFARIHPDRTRGVPLLDATDTTHPHRILPTRPYVAAAHRVGRGLGGSAVQRSLAPAARRLLNPSTPPGGLPAETSAWIRTVYRDATYLETSLVENAAYPALARDLADLRPARPLTTSTVVAAAHTGHRTPWAAVWMWRQRRFARFLGAAFTVVTPARHHAMIDRPDRVAALIAGLAS</sequence>
<reference evidence="2 3" key="1">
    <citation type="submission" date="2016-10" db="EMBL/GenBank/DDBJ databases">
        <authorList>
            <person name="de Groot N.N."/>
        </authorList>
    </citation>
    <scope>NUCLEOTIDE SEQUENCE [LARGE SCALE GENOMIC DNA]</scope>
    <source>
        <strain evidence="2 3">DSM 44892</strain>
    </source>
</reference>
<dbReference type="InterPro" id="IPR029058">
    <property type="entry name" value="AB_hydrolase_fold"/>
</dbReference>
<dbReference type="SUPFAM" id="SSF53474">
    <property type="entry name" value="alpha/beta-Hydrolases"/>
    <property type="match status" value="1"/>
</dbReference>
<protein>
    <submittedName>
        <fullName evidence="2">Pimeloyl-ACP methyl ester carboxylesterase</fullName>
    </submittedName>
</protein>
<evidence type="ECO:0000313" key="3">
    <source>
        <dbReference type="Proteomes" id="UP000183263"/>
    </source>
</evidence>
<dbReference type="InterPro" id="IPR050266">
    <property type="entry name" value="AB_hydrolase_sf"/>
</dbReference>
<accession>A0A1G8HPI6</accession>
<feature type="domain" description="AB hydrolase-1" evidence="1">
    <location>
        <begin position="22"/>
        <end position="272"/>
    </location>
</feature>
<evidence type="ECO:0000313" key="2">
    <source>
        <dbReference type="EMBL" id="SDI08430.1"/>
    </source>
</evidence>
<dbReference type="PANTHER" id="PTHR43798:SF33">
    <property type="entry name" value="HYDROLASE, PUTATIVE (AFU_ORTHOLOGUE AFUA_2G14860)-RELATED"/>
    <property type="match status" value="1"/>
</dbReference>